<dbReference type="RefSeq" id="WP_346053097.1">
    <property type="nucleotide sequence ID" value="NZ_BAABIB010000041.1"/>
</dbReference>
<dbReference type="Proteomes" id="UP001500192">
    <property type="component" value="Unassembled WGS sequence"/>
</dbReference>
<dbReference type="Gene3D" id="1.20.120.450">
    <property type="entry name" value="dinb family like domain"/>
    <property type="match status" value="1"/>
</dbReference>
<dbReference type="InterPro" id="IPR007061">
    <property type="entry name" value="MST-like"/>
</dbReference>
<dbReference type="Pfam" id="PF04978">
    <property type="entry name" value="MST"/>
    <property type="match status" value="1"/>
</dbReference>
<evidence type="ECO:0000256" key="1">
    <source>
        <dbReference type="SAM" id="MobiDB-lite"/>
    </source>
</evidence>
<feature type="region of interest" description="Disordered" evidence="1">
    <location>
        <begin position="95"/>
        <end position="120"/>
    </location>
</feature>
<evidence type="ECO:0000313" key="2">
    <source>
        <dbReference type="EMBL" id="GAA5156916.1"/>
    </source>
</evidence>
<keyword evidence="3" id="KW-1185">Reference proteome</keyword>
<sequence length="155" mass="17280">MITAEEFLFFTDRALDGMVAVVTELGDDLVNERPGPPQTNSPYGIVTHCIGVLDFWVSRMVAGRQVERDREAEFRATGKVADLVARVERAKRQLHEDVAAADPRGPLREPSPQKYRDTPVGRTQAAALLHAYEELAQHLGHLELTRDVLRVHNGS</sequence>
<name>A0ABP9Q583_9PSEU</name>
<dbReference type="EMBL" id="BAABIB010000041">
    <property type="protein sequence ID" value="GAA5156916.1"/>
    <property type="molecule type" value="Genomic_DNA"/>
</dbReference>
<dbReference type="InterPro" id="IPR034660">
    <property type="entry name" value="DinB/YfiT-like"/>
</dbReference>
<protein>
    <recommendedName>
        <fullName evidence="4">DUF664 domain-containing protein</fullName>
    </recommendedName>
</protein>
<comment type="caution">
    <text evidence="2">The sequence shown here is derived from an EMBL/GenBank/DDBJ whole genome shotgun (WGS) entry which is preliminary data.</text>
</comment>
<reference evidence="3" key="1">
    <citation type="journal article" date="2019" name="Int. J. Syst. Evol. Microbiol.">
        <title>The Global Catalogue of Microorganisms (GCM) 10K type strain sequencing project: providing services to taxonomists for standard genome sequencing and annotation.</title>
        <authorList>
            <consortium name="The Broad Institute Genomics Platform"/>
            <consortium name="The Broad Institute Genome Sequencing Center for Infectious Disease"/>
            <person name="Wu L."/>
            <person name="Ma J."/>
        </authorList>
    </citation>
    <scope>NUCLEOTIDE SEQUENCE [LARGE SCALE GENOMIC DNA]</scope>
    <source>
        <strain evidence="3">JCM 18054</strain>
    </source>
</reference>
<evidence type="ECO:0000313" key="3">
    <source>
        <dbReference type="Proteomes" id="UP001500192"/>
    </source>
</evidence>
<accession>A0ABP9Q583</accession>
<evidence type="ECO:0008006" key="4">
    <source>
        <dbReference type="Google" id="ProtNLM"/>
    </source>
</evidence>
<proteinExistence type="predicted"/>
<organism evidence="2 3">
    <name type="scientific">Amycolatopsis dongchuanensis</name>
    <dbReference type="NCBI Taxonomy" id="1070866"/>
    <lineage>
        <taxon>Bacteria</taxon>
        <taxon>Bacillati</taxon>
        <taxon>Actinomycetota</taxon>
        <taxon>Actinomycetes</taxon>
        <taxon>Pseudonocardiales</taxon>
        <taxon>Pseudonocardiaceae</taxon>
        <taxon>Amycolatopsis</taxon>
    </lineage>
</organism>
<gene>
    <name evidence="2" type="ORF">GCM10023214_15450</name>
</gene>
<dbReference type="SUPFAM" id="SSF109854">
    <property type="entry name" value="DinB/YfiT-like putative metalloenzymes"/>
    <property type="match status" value="1"/>
</dbReference>